<dbReference type="SUPFAM" id="SSF57850">
    <property type="entry name" value="RING/U-box"/>
    <property type="match status" value="1"/>
</dbReference>
<dbReference type="InterPro" id="IPR013083">
    <property type="entry name" value="Znf_RING/FYVE/PHD"/>
</dbReference>
<dbReference type="SUPFAM" id="SSF159034">
    <property type="entry name" value="Mib/herc2 domain-like"/>
    <property type="match status" value="1"/>
</dbReference>
<feature type="binding site" evidence="11">
    <location>
        <position position="54"/>
    </location>
    <ligand>
        <name>ATP</name>
        <dbReference type="ChEBI" id="CHEBI:30616"/>
    </ligand>
</feature>
<dbReference type="InterPro" id="IPR011009">
    <property type="entry name" value="Kinase-like_dom_sf"/>
</dbReference>
<name>A0A1E7FY94_9STRA</name>
<reference evidence="15 16" key="1">
    <citation type="submission" date="2016-09" db="EMBL/GenBank/DDBJ databases">
        <title>Extensive genetic diversity and differential bi-allelic expression allows diatom success in the polar Southern Ocean.</title>
        <authorList>
            <consortium name="DOE Joint Genome Institute"/>
            <person name="Mock T."/>
            <person name="Otillar R.P."/>
            <person name="Strauss J."/>
            <person name="Dupont C."/>
            <person name="Frickenhaus S."/>
            <person name="Maumus F."/>
            <person name="Mcmullan M."/>
            <person name="Sanges R."/>
            <person name="Schmutz J."/>
            <person name="Toseland A."/>
            <person name="Valas R."/>
            <person name="Veluchamy A."/>
            <person name="Ward B.J."/>
            <person name="Allen A."/>
            <person name="Barry K."/>
            <person name="Falciatore A."/>
            <person name="Ferrante M."/>
            <person name="Fortunato A.E."/>
            <person name="Gloeckner G."/>
            <person name="Gruber A."/>
            <person name="Hipkin R."/>
            <person name="Janech M."/>
            <person name="Kroth P."/>
            <person name="Leese F."/>
            <person name="Lindquist E."/>
            <person name="Lyon B.R."/>
            <person name="Martin J."/>
            <person name="Mayer C."/>
            <person name="Parker M."/>
            <person name="Quesneville H."/>
            <person name="Raymond J."/>
            <person name="Uhlig C."/>
            <person name="Valentin K.U."/>
            <person name="Worden A.Z."/>
            <person name="Armbrust E.V."/>
            <person name="Bowler C."/>
            <person name="Green B."/>
            <person name="Moulton V."/>
            <person name="Van Oosterhout C."/>
            <person name="Grigoriev I."/>
        </authorList>
    </citation>
    <scope>NUCLEOTIDE SEQUENCE [LARGE SCALE GENOMIC DNA]</scope>
    <source>
        <strain evidence="15 16">CCMP1102</strain>
    </source>
</reference>
<dbReference type="PROSITE" id="PS50089">
    <property type="entry name" value="ZF_RING_2"/>
    <property type="match status" value="1"/>
</dbReference>
<dbReference type="Gene3D" id="1.10.510.10">
    <property type="entry name" value="Transferase(Phosphotransferase) domain 1"/>
    <property type="match status" value="1"/>
</dbReference>
<keyword evidence="4" id="KW-0808">Transferase</keyword>
<comment type="catalytic activity">
    <reaction evidence="9">
        <text>L-seryl-[protein] + ATP = O-phospho-L-seryl-[protein] + ADP + H(+)</text>
        <dbReference type="Rhea" id="RHEA:17989"/>
        <dbReference type="Rhea" id="RHEA-COMP:9863"/>
        <dbReference type="Rhea" id="RHEA-COMP:11604"/>
        <dbReference type="ChEBI" id="CHEBI:15378"/>
        <dbReference type="ChEBI" id="CHEBI:29999"/>
        <dbReference type="ChEBI" id="CHEBI:30616"/>
        <dbReference type="ChEBI" id="CHEBI:83421"/>
        <dbReference type="ChEBI" id="CHEBI:456216"/>
        <dbReference type="EC" id="2.7.11.1"/>
    </reaction>
</comment>
<evidence type="ECO:0000313" key="16">
    <source>
        <dbReference type="Proteomes" id="UP000095751"/>
    </source>
</evidence>
<dbReference type="Pfam" id="PF00069">
    <property type="entry name" value="Pkinase"/>
    <property type="match status" value="1"/>
</dbReference>
<evidence type="ECO:0000256" key="3">
    <source>
        <dbReference type="ARBA" id="ARBA00022527"/>
    </source>
</evidence>
<dbReference type="InterPro" id="IPR050660">
    <property type="entry name" value="NEK_Ser/Thr_kinase"/>
</dbReference>
<sequence length="801" mass="88948">MEPETMAGHQQEEELLIELEELDRNFQKVACLGHGGSGSVFLAKKESGRHVALKLIRISLDDDAEEIYELFKREVNAVFDCTNDDGKSIVNFQDWFRGRNFACIVMPYIRGGTLAEEIESRKEPYAERRILYYALQLSDALAYAHSKGVAHHDIKSSNVLVNRDVGGRLVLSDFGSAVFSGEEAGQAFTKLFAAPELLDAHNRDNYTGLQPEKIDAFALGCILFELVCCKRMVDFEGEQTIGEFIIQQQNADAALNLPQVCLPWLPPPEAGGSANVGYSDKLRDIINILLDPHPSKRGTPAQLKKLLRHDGSPLVAQFLTAAHSAQSGAPVTIDNIQLGMFVQRGRDWNDCEADGSPGSVGVVIRLDADAEYTEVAFPSRNNSAPNSICCRIGAENKYELQVGPTSMLDFFHGDTTTRKIVTEGVIYSKDASNYCPGQLVNPNCTIIDCQQPDRIFVAPIERIRIPTHDIPMPTFPIHTNSPRKPLPLPVTWNLDIGMMVPLTEGIERQLVLDLLFSTEGGMDIQWTEIISIYAVQLQSMWDAYASCCEDIATDNWSNPNERRLFHGTRNYSPESLLNSPESFYQNCAKVIPSIVDEIKFSGSALFADHYAHRSASTKSIVLSRVGLGRIKGRDEVNLPRLVGPLVYHSTVTGRGVFSTMNQFQAYPEFVITYKVIRRPHRRIVPTGRPRELPRGSTNRTRHALDPPTQIACPVMSNTPSQVVTSATRTNNEVETIPGQKMCVVCMERPVAVVLIPCGHPCLCKICSTKQGLKKLKMKCPECRTKIIVANKFFDFGVMDAS</sequence>
<dbReference type="GO" id="GO:0005524">
    <property type="term" value="F:ATP binding"/>
    <property type="evidence" value="ECO:0007669"/>
    <property type="project" value="UniProtKB-UniRule"/>
</dbReference>
<organism evidence="15 16">
    <name type="scientific">Fragilariopsis cylindrus CCMP1102</name>
    <dbReference type="NCBI Taxonomy" id="635003"/>
    <lineage>
        <taxon>Eukaryota</taxon>
        <taxon>Sar</taxon>
        <taxon>Stramenopiles</taxon>
        <taxon>Ochrophyta</taxon>
        <taxon>Bacillariophyta</taxon>
        <taxon>Bacillariophyceae</taxon>
        <taxon>Bacillariophycidae</taxon>
        <taxon>Bacillariales</taxon>
        <taxon>Bacillariaceae</taxon>
        <taxon>Fragilariopsis</taxon>
    </lineage>
</organism>
<dbReference type="CDD" id="cd14014">
    <property type="entry name" value="STKc_PknB_like"/>
    <property type="match status" value="1"/>
</dbReference>
<evidence type="ECO:0000256" key="8">
    <source>
        <dbReference type="ARBA" id="ARBA00047899"/>
    </source>
</evidence>
<dbReference type="PROSITE" id="PS50011">
    <property type="entry name" value="PROTEIN_KINASE_DOM"/>
    <property type="match status" value="1"/>
</dbReference>
<dbReference type="InterPro" id="IPR000719">
    <property type="entry name" value="Prot_kinase_dom"/>
</dbReference>
<dbReference type="GO" id="GO:0004674">
    <property type="term" value="F:protein serine/threonine kinase activity"/>
    <property type="evidence" value="ECO:0007669"/>
    <property type="project" value="UniProtKB-KW"/>
</dbReference>
<keyword evidence="16" id="KW-1185">Reference proteome</keyword>
<proteinExistence type="inferred from homology"/>
<evidence type="ECO:0000256" key="10">
    <source>
        <dbReference type="PROSITE-ProRule" id="PRU00175"/>
    </source>
</evidence>
<evidence type="ECO:0000259" key="14">
    <source>
        <dbReference type="PROSITE" id="PS50089"/>
    </source>
</evidence>
<protein>
    <recommendedName>
        <fullName evidence="2">non-specific serine/threonine protein kinase</fullName>
        <ecNumber evidence="2">2.7.11.1</ecNumber>
    </recommendedName>
</protein>
<dbReference type="InterPro" id="IPR017441">
    <property type="entry name" value="Protein_kinase_ATP_BS"/>
</dbReference>
<keyword evidence="3" id="KW-0723">Serine/threonine-protein kinase</keyword>
<dbReference type="InterPro" id="IPR001841">
    <property type="entry name" value="Znf_RING"/>
</dbReference>
<dbReference type="GO" id="GO:0008270">
    <property type="term" value="F:zinc ion binding"/>
    <property type="evidence" value="ECO:0007669"/>
    <property type="project" value="UniProtKB-KW"/>
</dbReference>
<dbReference type="Gene3D" id="3.30.40.10">
    <property type="entry name" value="Zinc/RING finger domain, C3HC4 (zinc finger)"/>
    <property type="match status" value="1"/>
</dbReference>
<evidence type="ECO:0000256" key="7">
    <source>
        <dbReference type="ARBA" id="ARBA00022840"/>
    </source>
</evidence>
<evidence type="ECO:0000256" key="4">
    <source>
        <dbReference type="ARBA" id="ARBA00022679"/>
    </source>
</evidence>
<comment type="similarity">
    <text evidence="1">Belongs to the protein kinase superfamily. NEK Ser/Thr protein kinase family. NIMA subfamily.</text>
</comment>
<dbReference type="EMBL" id="KV784353">
    <property type="protein sequence ID" value="OEU22793.1"/>
    <property type="molecule type" value="Genomic_DNA"/>
</dbReference>
<dbReference type="EC" id="2.7.11.1" evidence="2"/>
<evidence type="ECO:0000256" key="12">
    <source>
        <dbReference type="SAM" id="MobiDB-lite"/>
    </source>
</evidence>
<dbReference type="InterPro" id="IPR008271">
    <property type="entry name" value="Ser/Thr_kinase_AS"/>
</dbReference>
<evidence type="ECO:0000256" key="5">
    <source>
        <dbReference type="ARBA" id="ARBA00022741"/>
    </source>
</evidence>
<dbReference type="Gene3D" id="3.90.228.10">
    <property type="match status" value="1"/>
</dbReference>
<dbReference type="GO" id="GO:0004842">
    <property type="term" value="F:ubiquitin-protein transferase activity"/>
    <property type="evidence" value="ECO:0007669"/>
    <property type="project" value="InterPro"/>
</dbReference>
<evidence type="ECO:0000256" key="1">
    <source>
        <dbReference type="ARBA" id="ARBA00010886"/>
    </source>
</evidence>
<gene>
    <name evidence="15" type="ORF">FRACYDRAFT_232954</name>
</gene>
<dbReference type="KEGG" id="fcy:FRACYDRAFT_232954"/>
<dbReference type="SMART" id="SM00220">
    <property type="entry name" value="S_TKc"/>
    <property type="match status" value="1"/>
</dbReference>
<keyword evidence="5 11" id="KW-0547">Nucleotide-binding</keyword>
<evidence type="ECO:0000256" key="2">
    <source>
        <dbReference type="ARBA" id="ARBA00012513"/>
    </source>
</evidence>
<dbReference type="Pfam" id="PF13920">
    <property type="entry name" value="zf-C3HC4_3"/>
    <property type="match status" value="1"/>
</dbReference>
<keyword evidence="10" id="KW-0862">Zinc</keyword>
<dbReference type="OrthoDB" id="66726at2759"/>
<keyword evidence="10" id="KW-0479">Metal-binding</keyword>
<dbReference type="SUPFAM" id="SSF56399">
    <property type="entry name" value="ADP-ribosylation"/>
    <property type="match status" value="1"/>
</dbReference>
<dbReference type="SUPFAM" id="SSF56112">
    <property type="entry name" value="Protein kinase-like (PK-like)"/>
    <property type="match status" value="1"/>
</dbReference>
<dbReference type="InParanoid" id="A0A1E7FY94"/>
<feature type="domain" description="RING-type" evidence="14">
    <location>
        <begin position="742"/>
        <end position="783"/>
    </location>
</feature>
<accession>A0A1E7FY94</accession>
<dbReference type="InterPro" id="IPR037252">
    <property type="entry name" value="Mib_Herc2_sf"/>
</dbReference>
<feature type="domain" description="Protein kinase" evidence="13">
    <location>
        <begin position="26"/>
        <end position="315"/>
    </location>
</feature>
<dbReference type="Gene3D" id="2.30.30.40">
    <property type="entry name" value="SH3 Domains"/>
    <property type="match status" value="1"/>
</dbReference>
<keyword evidence="7 11" id="KW-0067">ATP-binding</keyword>
<evidence type="ECO:0000259" key="13">
    <source>
        <dbReference type="PROSITE" id="PS50011"/>
    </source>
</evidence>
<dbReference type="PROSITE" id="PS00107">
    <property type="entry name" value="PROTEIN_KINASE_ATP"/>
    <property type="match status" value="1"/>
</dbReference>
<dbReference type="PANTHER" id="PTHR43671:SF98">
    <property type="entry name" value="SERINE_THREONINE-PROTEIN KINASE NEK11"/>
    <property type="match status" value="1"/>
</dbReference>
<keyword evidence="6 15" id="KW-0418">Kinase</keyword>
<dbReference type="PROSITE" id="PS00108">
    <property type="entry name" value="PROTEIN_KINASE_ST"/>
    <property type="match status" value="1"/>
</dbReference>
<dbReference type="PANTHER" id="PTHR43671">
    <property type="entry name" value="SERINE/THREONINE-PROTEIN KINASE NEK"/>
    <property type="match status" value="1"/>
</dbReference>
<feature type="region of interest" description="Disordered" evidence="12">
    <location>
        <begin position="685"/>
        <end position="705"/>
    </location>
</feature>
<evidence type="ECO:0000256" key="11">
    <source>
        <dbReference type="PROSITE-ProRule" id="PRU10141"/>
    </source>
</evidence>
<keyword evidence="10" id="KW-0863">Zinc-finger</keyword>
<comment type="catalytic activity">
    <reaction evidence="8">
        <text>L-threonyl-[protein] + ATP = O-phospho-L-threonyl-[protein] + ADP + H(+)</text>
        <dbReference type="Rhea" id="RHEA:46608"/>
        <dbReference type="Rhea" id="RHEA-COMP:11060"/>
        <dbReference type="Rhea" id="RHEA-COMP:11605"/>
        <dbReference type="ChEBI" id="CHEBI:15378"/>
        <dbReference type="ChEBI" id="CHEBI:30013"/>
        <dbReference type="ChEBI" id="CHEBI:30616"/>
        <dbReference type="ChEBI" id="CHEBI:61977"/>
        <dbReference type="ChEBI" id="CHEBI:456216"/>
        <dbReference type="EC" id="2.7.11.1"/>
    </reaction>
</comment>
<evidence type="ECO:0000256" key="6">
    <source>
        <dbReference type="ARBA" id="ARBA00022777"/>
    </source>
</evidence>
<dbReference type="Proteomes" id="UP000095751">
    <property type="component" value="Unassembled WGS sequence"/>
</dbReference>
<evidence type="ECO:0000256" key="9">
    <source>
        <dbReference type="ARBA" id="ARBA00048679"/>
    </source>
</evidence>
<dbReference type="AlphaFoldDB" id="A0A1E7FY94"/>
<dbReference type="SMART" id="SM00184">
    <property type="entry name" value="RING"/>
    <property type="match status" value="1"/>
</dbReference>
<evidence type="ECO:0000313" key="15">
    <source>
        <dbReference type="EMBL" id="OEU22793.1"/>
    </source>
</evidence>